<evidence type="ECO:0000256" key="7">
    <source>
        <dbReference type="ARBA" id="ARBA00022842"/>
    </source>
</evidence>
<name>A0A3N1XZY6_9GAMM</name>
<dbReference type="Proteomes" id="UP000276634">
    <property type="component" value="Unassembled WGS sequence"/>
</dbReference>
<dbReference type="Pfam" id="PF07685">
    <property type="entry name" value="GATase_3"/>
    <property type="match status" value="1"/>
</dbReference>
<comment type="similarity">
    <text evidence="9">Belongs to the CobB/CbiA family.</text>
</comment>
<dbReference type="PANTHER" id="PTHR43873:SF1">
    <property type="entry name" value="COBYRINATE A,C-DIAMIDE SYNTHASE"/>
    <property type="match status" value="1"/>
</dbReference>
<dbReference type="GO" id="GO:0005524">
    <property type="term" value="F:ATP binding"/>
    <property type="evidence" value="ECO:0007669"/>
    <property type="project" value="UniProtKB-UniRule"/>
</dbReference>
<dbReference type="EMBL" id="RJVI01000002">
    <property type="protein sequence ID" value="ROR32165.1"/>
    <property type="molecule type" value="Genomic_DNA"/>
</dbReference>
<dbReference type="NCBIfam" id="TIGR00379">
    <property type="entry name" value="cobB"/>
    <property type="match status" value="1"/>
</dbReference>
<dbReference type="InterPro" id="IPR011698">
    <property type="entry name" value="GATase_3"/>
</dbReference>
<keyword evidence="8 9" id="KW-0315">Glutamine amidotransferase</keyword>
<dbReference type="PROSITE" id="PS51274">
    <property type="entry name" value="GATASE_COBBQ"/>
    <property type="match status" value="1"/>
</dbReference>
<dbReference type="GO" id="GO:0009236">
    <property type="term" value="P:cobalamin biosynthetic process"/>
    <property type="evidence" value="ECO:0007669"/>
    <property type="project" value="UniProtKB-UniRule"/>
</dbReference>
<sequence>MPEPTRLVYLSAAHKSSGKTVVAVGLVRALRRRGLSVQPLKKGPDYIDPMWLGRAAGRPCRNLDFHTQAPDEIRTAAGTDADVALVEGTKGLHDGVAADGADSNAALARLLGAPVVLVLDTRGMTRGVAPLVQGLAGFEPDVPVAGVILNRVAGARHEAKLRRALETYTAVPVLGAVAEDPRLRIPERHLGLVPAEEHGAAEDAVQRMADAVERGVDLEALLAAAAPVPRRAPPPRPLPSCSAVRIGVARDAAFGFYYPDDLEALERAGARIVPFSPLRDARLPEVDALFIGGGFPETHLEALAANAPLRHEIRTAILERGLPAYAECGGLMYLARAIAWRGTRAPMCGVIPATARMHGRPVGRGYGRLRETAAAPWPRLGDGPGEIPVHEFHYSALVDLPPATLCAYEVVRGTGIGGGRDGIVVRNLLACYAHQRHTRANPWVQRFLAFVRARAAAASRRSAP</sequence>
<comment type="caution">
    <text evidence="12">The sequence shown here is derived from an EMBL/GenBank/DDBJ whole genome shotgun (WGS) entry which is preliminary data.</text>
</comment>
<dbReference type="Gene3D" id="3.40.50.300">
    <property type="entry name" value="P-loop containing nucleotide triphosphate hydrolases"/>
    <property type="match status" value="1"/>
</dbReference>
<organism evidence="12 13">
    <name type="scientific">Inmirania thermothiophila</name>
    <dbReference type="NCBI Taxonomy" id="1750597"/>
    <lineage>
        <taxon>Bacteria</taxon>
        <taxon>Pseudomonadati</taxon>
        <taxon>Pseudomonadota</taxon>
        <taxon>Gammaproteobacteria</taxon>
        <taxon>Chromatiales</taxon>
        <taxon>Ectothiorhodospiraceae</taxon>
        <taxon>Inmirania</taxon>
    </lineage>
</organism>
<comment type="miscellaneous">
    <text evidence="9">The a and c carboxylates of cobyrinate are activated for nucleophilic attack via formation of a phosphorylated intermediate by ATP. CbiA catalyzes first the amidation of the c-carboxylate, and then that of the a-carboxylate.</text>
</comment>
<comment type="similarity">
    <text evidence="2">Belongs to the CobB/CobQ family. CobQ subfamily.</text>
</comment>
<evidence type="ECO:0000256" key="5">
    <source>
        <dbReference type="ARBA" id="ARBA00022741"/>
    </source>
</evidence>
<evidence type="ECO:0000256" key="3">
    <source>
        <dbReference type="ARBA" id="ARBA00022573"/>
    </source>
</evidence>
<dbReference type="Gene3D" id="3.40.50.880">
    <property type="match status" value="1"/>
</dbReference>
<dbReference type="PANTHER" id="PTHR43873">
    <property type="entry name" value="COBYRINATE A,C-DIAMIDE SYNTHASE"/>
    <property type="match status" value="1"/>
</dbReference>
<evidence type="ECO:0000256" key="2">
    <source>
        <dbReference type="ARBA" id="ARBA00006205"/>
    </source>
</evidence>
<evidence type="ECO:0000313" key="13">
    <source>
        <dbReference type="Proteomes" id="UP000276634"/>
    </source>
</evidence>
<keyword evidence="7 9" id="KW-0460">Magnesium</keyword>
<dbReference type="GO" id="GO:0042242">
    <property type="term" value="F:cobyrinic acid a,c-diamide synthase activity"/>
    <property type="evidence" value="ECO:0007669"/>
    <property type="project" value="UniProtKB-UniRule"/>
</dbReference>
<dbReference type="InterPro" id="IPR029062">
    <property type="entry name" value="Class_I_gatase-like"/>
</dbReference>
<feature type="site" description="Increases nucleophilicity of active site Cys" evidence="9">
    <location>
        <position position="434"/>
    </location>
</feature>
<gene>
    <name evidence="9" type="primary">cbiA</name>
    <name evidence="12" type="ORF">EDC57_1356</name>
</gene>
<dbReference type="UniPathway" id="UPA00148">
    <property type="reaction ID" value="UER00231"/>
</dbReference>
<dbReference type="SUPFAM" id="SSF52317">
    <property type="entry name" value="Class I glutamine amidotransferase-like"/>
    <property type="match status" value="1"/>
</dbReference>
<keyword evidence="13" id="KW-1185">Reference proteome</keyword>
<feature type="domain" description="CobQ/CobB/MinD/ParA nucleotide binding" evidence="10">
    <location>
        <begin position="17"/>
        <end position="190"/>
    </location>
</feature>
<evidence type="ECO:0000256" key="4">
    <source>
        <dbReference type="ARBA" id="ARBA00022598"/>
    </source>
</evidence>
<keyword evidence="4 9" id="KW-0436">Ligase</keyword>
<evidence type="ECO:0000256" key="6">
    <source>
        <dbReference type="ARBA" id="ARBA00022840"/>
    </source>
</evidence>
<dbReference type="AlphaFoldDB" id="A0A3N1XZY6"/>
<comment type="catalytic activity">
    <reaction evidence="9">
        <text>cob(II)yrinate + 2 L-glutamine + 2 ATP + 2 H2O = cob(II)yrinate a,c diamide + 2 L-glutamate + 2 ADP + 2 phosphate + 2 H(+)</text>
        <dbReference type="Rhea" id="RHEA:26289"/>
        <dbReference type="ChEBI" id="CHEBI:15377"/>
        <dbReference type="ChEBI" id="CHEBI:15378"/>
        <dbReference type="ChEBI" id="CHEBI:29985"/>
        <dbReference type="ChEBI" id="CHEBI:30616"/>
        <dbReference type="ChEBI" id="CHEBI:43474"/>
        <dbReference type="ChEBI" id="CHEBI:58359"/>
        <dbReference type="ChEBI" id="CHEBI:58537"/>
        <dbReference type="ChEBI" id="CHEBI:58894"/>
        <dbReference type="ChEBI" id="CHEBI:456216"/>
        <dbReference type="EC" id="6.3.5.11"/>
    </reaction>
</comment>
<comment type="function">
    <text evidence="9">Catalyzes the ATP-dependent amidation of the two carboxylate groups at positions a and c of cobyrinate, using either L-glutamine or ammonia as the nitrogen source.</text>
</comment>
<dbReference type="SUPFAM" id="SSF52540">
    <property type="entry name" value="P-loop containing nucleoside triphosphate hydrolases"/>
    <property type="match status" value="1"/>
</dbReference>
<feature type="active site" description="Nucleophile" evidence="9">
    <location>
        <position position="328"/>
    </location>
</feature>
<keyword evidence="5 9" id="KW-0547">Nucleotide-binding</keyword>
<evidence type="ECO:0000313" key="12">
    <source>
        <dbReference type="EMBL" id="ROR32165.1"/>
    </source>
</evidence>
<dbReference type="CDD" id="cd03130">
    <property type="entry name" value="GATase1_CobB"/>
    <property type="match status" value="1"/>
</dbReference>
<keyword evidence="6 9" id="KW-0067">ATP-binding</keyword>
<comment type="cofactor">
    <cofactor evidence="1 9">
        <name>Mg(2+)</name>
        <dbReference type="ChEBI" id="CHEBI:18420"/>
    </cofactor>
</comment>
<dbReference type="CDD" id="cd05388">
    <property type="entry name" value="CobB_N"/>
    <property type="match status" value="1"/>
</dbReference>
<keyword evidence="3 9" id="KW-0169">Cobalamin biosynthesis</keyword>
<dbReference type="EC" id="6.3.5.11" evidence="9"/>
<dbReference type="Pfam" id="PF01656">
    <property type="entry name" value="CbiA"/>
    <property type="match status" value="1"/>
</dbReference>
<evidence type="ECO:0000256" key="1">
    <source>
        <dbReference type="ARBA" id="ARBA00001946"/>
    </source>
</evidence>
<feature type="domain" description="CobB/CobQ-like glutamine amidotransferase" evidence="11">
    <location>
        <begin position="245"/>
        <end position="435"/>
    </location>
</feature>
<evidence type="ECO:0000259" key="10">
    <source>
        <dbReference type="Pfam" id="PF01656"/>
    </source>
</evidence>
<comment type="pathway">
    <text evidence="9">Cofactor biosynthesis; adenosylcobalamin biosynthesis; cob(II)yrinate a,c-diamide from sirohydrochlorin (anaerobic route): step 10/10.</text>
</comment>
<reference evidence="12 13" key="1">
    <citation type="submission" date="2018-11" db="EMBL/GenBank/DDBJ databases">
        <title>Genomic Encyclopedia of Type Strains, Phase IV (KMG-IV): sequencing the most valuable type-strain genomes for metagenomic binning, comparative biology and taxonomic classification.</title>
        <authorList>
            <person name="Goeker M."/>
        </authorList>
    </citation>
    <scope>NUCLEOTIDE SEQUENCE [LARGE SCALE GENOMIC DNA]</scope>
    <source>
        <strain evidence="12 13">DSM 100275</strain>
    </source>
</reference>
<evidence type="ECO:0000256" key="9">
    <source>
        <dbReference type="HAMAP-Rule" id="MF_00027"/>
    </source>
</evidence>
<comment type="domain">
    <text evidence="9">Comprises of two domains. The C-terminal domain contains the binding site for glutamine and catalyzes the hydrolysis of this substrate to glutamate and ammonia. The N-terminal domain is anticipated to bind ATP and cobyrinate and catalyzes the ultimate synthesis of the diamide product. The ammonia produced via the glutaminase domain is probably translocated to the adjacent domain via a molecular tunnel, where it reacts with an activated intermediate.</text>
</comment>
<dbReference type="NCBIfam" id="NF002204">
    <property type="entry name" value="PRK01077.1"/>
    <property type="match status" value="1"/>
</dbReference>
<dbReference type="HAMAP" id="MF_00027">
    <property type="entry name" value="CobB_CbiA"/>
    <property type="match status" value="1"/>
</dbReference>
<evidence type="ECO:0000256" key="8">
    <source>
        <dbReference type="ARBA" id="ARBA00022962"/>
    </source>
</evidence>
<dbReference type="InterPro" id="IPR027417">
    <property type="entry name" value="P-loop_NTPase"/>
</dbReference>
<protein>
    <recommendedName>
        <fullName evidence="9">Cobyrinate a,c-diamide synthase</fullName>
        <ecNumber evidence="9">6.3.5.11</ecNumber>
    </recommendedName>
    <alternativeName>
        <fullName evidence="9">Cobyrinic acid a,c-diamide synthetase</fullName>
    </alternativeName>
</protein>
<dbReference type="OrthoDB" id="9764035at2"/>
<accession>A0A3N1XZY6</accession>
<dbReference type="InterPro" id="IPR004484">
    <property type="entry name" value="CbiA/CobB_synth"/>
</dbReference>
<proteinExistence type="inferred from homology"/>
<dbReference type="RefSeq" id="WP_123401136.1">
    <property type="nucleotide sequence ID" value="NZ_RJVI01000002.1"/>
</dbReference>
<evidence type="ECO:0000259" key="11">
    <source>
        <dbReference type="Pfam" id="PF07685"/>
    </source>
</evidence>
<dbReference type="InterPro" id="IPR002586">
    <property type="entry name" value="CobQ/CobB/MinD/ParA_Nub-bd_dom"/>
</dbReference>